<proteinExistence type="inferred from homology"/>
<organism evidence="3 4">
    <name type="scientific">Pseudonocardia abyssalis</name>
    <dbReference type="NCBI Taxonomy" id="2792008"/>
    <lineage>
        <taxon>Bacteria</taxon>
        <taxon>Bacillati</taxon>
        <taxon>Actinomycetota</taxon>
        <taxon>Actinomycetes</taxon>
        <taxon>Pseudonocardiales</taxon>
        <taxon>Pseudonocardiaceae</taxon>
        <taxon>Pseudonocardia</taxon>
    </lineage>
</organism>
<dbReference type="RefSeq" id="WP_218605560.1">
    <property type="nucleotide sequence ID" value="NZ_JADQDJ010000375.1"/>
</dbReference>
<dbReference type="PANTHER" id="PTHR18964:SF149">
    <property type="entry name" value="BIFUNCTIONAL UDP-N-ACETYLGLUCOSAMINE 2-EPIMERASE_N-ACETYLMANNOSAMINE KINASE"/>
    <property type="match status" value="1"/>
</dbReference>
<sequence>MSGTDVVRRLNTQSVLDAVLDTGRCSGADLMARTGLSRPTVHALCDDLIGRGWLVEPPRPDAARPGRPARIYAPRPGAGFVLGVDMGATSVRAAVADLGGAVAGEAGAVFAHEHVAAPDRLALTRETCLRALDAAGAAPEQLLGAVLGVPAPVDAIGRAGADEDYLPGLAALDLRTALAPAVAVAVVENDANLAVVAERWRGVARGVDDVVLVLAGERLGAGVCLGGRIVRGHRGGVGEMGFLDLVDGVGGTAAIGNLARRWGSAELGRTVRAEQVVAAAAAGDAAARGVLDAVARRIARALAVLATLLDPELLVVGGAVAAAGDVLLTPLRREVARVAERPVRLAASALADRGVLLGAVRVALDDVRPRLLDLRPTPVSSTRPAVGR</sequence>
<evidence type="ECO:0000313" key="3">
    <source>
        <dbReference type="EMBL" id="MBW0134564.1"/>
    </source>
</evidence>
<name>A0ABS6US51_9PSEU</name>
<evidence type="ECO:0000256" key="1">
    <source>
        <dbReference type="ARBA" id="ARBA00006479"/>
    </source>
</evidence>
<dbReference type="InterPro" id="IPR000600">
    <property type="entry name" value="ROK"/>
</dbReference>
<dbReference type="PANTHER" id="PTHR18964">
    <property type="entry name" value="ROK (REPRESSOR, ORF, KINASE) FAMILY"/>
    <property type="match status" value="1"/>
</dbReference>
<keyword evidence="4" id="KW-1185">Reference proteome</keyword>
<comment type="caution">
    <text evidence="3">The sequence shown here is derived from an EMBL/GenBank/DDBJ whole genome shotgun (WGS) entry which is preliminary data.</text>
</comment>
<dbReference type="InterPro" id="IPR000835">
    <property type="entry name" value="HTH_MarR-typ"/>
</dbReference>
<comment type="similarity">
    <text evidence="1">Belongs to the ROK (NagC/XylR) family.</text>
</comment>
<evidence type="ECO:0000259" key="2">
    <source>
        <dbReference type="Pfam" id="PF12802"/>
    </source>
</evidence>
<dbReference type="CDD" id="cd23763">
    <property type="entry name" value="ASKHA_ATPase_ROK"/>
    <property type="match status" value="1"/>
</dbReference>
<dbReference type="Pfam" id="PF12802">
    <property type="entry name" value="MarR_2"/>
    <property type="match status" value="1"/>
</dbReference>
<dbReference type="EMBL" id="JADQDK010000001">
    <property type="protein sequence ID" value="MBW0134564.1"/>
    <property type="molecule type" value="Genomic_DNA"/>
</dbReference>
<reference evidence="3 4" key="1">
    <citation type="submission" date="2020-11" db="EMBL/GenBank/DDBJ databases">
        <title>Pseudonocardia abyssalis sp. nov. and Pseudonocardia oceani sp. nov., description and phylogenomic analysis of two novel actinomycetes isolated from the deep Southern Ocean.</title>
        <authorList>
            <person name="Parra J."/>
        </authorList>
    </citation>
    <scope>NUCLEOTIDE SEQUENCE [LARGE SCALE GENOMIC DNA]</scope>
    <source>
        <strain evidence="3 4">KRD-168</strain>
    </source>
</reference>
<protein>
    <submittedName>
        <fullName evidence="3">ROK family transcriptional regulator</fullName>
    </submittedName>
</protein>
<accession>A0ABS6US51</accession>
<dbReference type="Proteomes" id="UP000694287">
    <property type="component" value="Unassembled WGS sequence"/>
</dbReference>
<feature type="domain" description="HTH marR-type" evidence="2">
    <location>
        <begin position="15"/>
        <end position="63"/>
    </location>
</feature>
<gene>
    <name evidence="3" type="ORF">I4I81_09870</name>
</gene>
<evidence type="ECO:0000313" key="4">
    <source>
        <dbReference type="Proteomes" id="UP000694287"/>
    </source>
</evidence>
<dbReference type="Pfam" id="PF00480">
    <property type="entry name" value="ROK"/>
    <property type="match status" value="1"/>
</dbReference>